<dbReference type="EMBL" id="JAHRIO010083416">
    <property type="protein sequence ID" value="MEQ2186280.1"/>
    <property type="molecule type" value="Genomic_DNA"/>
</dbReference>
<keyword evidence="3" id="KW-1185">Reference proteome</keyword>
<name>A0ABV0PS19_9TELE</name>
<dbReference type="Proteomes" id="UP001476798">
    <property type="component" value="Unassembled WGS sequence"/>
</dbReference>
<keyword evidence="1" id="KW-0472">Membrane</keyword>
<protein>
    <submittedName>
        <fullName evidence="2">Uncharacterized protein</fullName>
    </submittedName>
</protein>
<evidence type="ECO:0000313" key="3">
    <source>
        <dbReference type="Proteomes" id="UP001476798"/>
    </source>
</evidence>
<proteinExistence type="predicted"/>
<organism evidence="2 3">
    <name type="scientific">Goodea atripinnis</name>
    <dbReference type="NCBI Taxonomy" id="208336"/>
    <lineage>
        <taxon>Eukaryota</taxon>
        <taxon>Metazoa</taxon>
        <taxon>Chordata</taxon>
        <taxon>Craniata</taxon>
        <taxon>Vertebrata</taxon>
        <taxon>Euteleostomi</taxon>
        <taxon>Actinopterygii</taxon>
        <taxon>Neopterygii</taxon>
        <taxon>Teleostei</taxon>
        <taxon>Neoteleostei</taxon>
        <taxon>Acanthomorphata</taxon>
        <taxon>Ovalentaria</taxon>
        <taxon>Atherinomorphae</taxon>
        <taxon>Cyprinodontiformes</taxon>
        <taxon>Goodeidae</taxon>
        <taxon>Goodea</taxon>
    </lineage>
</organism>
<evidence type="ECO:0000256" key="1">
    <source>
        <dbReference type="SAM" id="Phobius"/>
    </source>
</evidence>
<feature type="transmembrane region" description="Helical" evidence="1">
    <location>
        <begin position="9"/>
        <end position="34"/>
    </location>
</feature>
<keyword evidence="1" id="KW-1133">Transmembrane helix</keyword>
<accession>A0ABV0PS19</accession>
<sequence>MRHSLFRFYFILLFVFVVHMVTLLSFTVVGLFHFGLHVNASIKNGNFISYCRHTEVQQVLMKTGAASQHLRTVETVCLAAKGLSFLASLLNVSVYIMTETYKMP</sequence>
<feature type="transmembrane region" description="Helical" evidence="1">
    <location>
        <begin position="78"/>
        <end position="98"/>
    </location>
</feature>
<reference evidence="2 3" key="1">
    <citation type="submission" date="2021-06" db="EMBL/GenBank/DDBJ databases">
        <authorList>
            <person name="Palmer J.M."/>
        </authorList>
    </citation>
    <scope>NUCLEOTIDE SEQUENCE [LARGE SCALE GENOMIC DNA]</scope>
    <source>
        <strain evidence="2 3">GA_2019</strain>
        <tissue evidence="2">Muscle</tissue>
    </source>
</reference>
<keyword evidence="1" id="KW-0812">Transmembrane</keyword>
<gene>
    <name evidence="2" type="ORF">GOODEAATRI_027003</name>
</gene>
<evidence type="ECO:0000313" key="2">
    <source>
        <dbReference type="EMBL" id="MEQ2186280.1"/>
    </source>
</evidence>
<comment type="caution">
    <text evidence="2">The sequence shown here is derived from an EMBL/GenBank/DDBJ whole genome shotgun (WGS) entry which is preliminary data.</text>
</comment>